<feature type="domain" description="HTH araC/xylS-type" evidence="4">
    <location>
        <begin position="236"/>
        <end position="337"/>
    </location>
</feature>
<dbReference type="InterPro" id="IPR018062">
    <property type="entry name" value="HTH_AraC-typ_CS"/>
</dbReference>
<comment type="caution">
    <text evidence="5">The sequence shown here is derived from an EMBL/GenBank/DDBJ whole genome shotgun (WGS) entry which is preliminary data.</text>
</comment>
<dbReference type="RefSeq" id="WP_390331679.1">
    <property type="nucleotide sequence ID" value="NZ_JBHRTP010000038.1"/>
</dbReference>
<dbReference type="PROSITE" id="PS00041">
    <property type="entry name" value="HTH_ARAC_FAMILY_1"/>
    <property type="match status" value="1"/>
</dbReference>
<name>A0ABV7F3C8_9BURK</name>
<sequence>MLLTSDSQPKAEVQAAPLRNGAHQIRTVEAHDADDHARNLTAWEQSYDQITPGQFHGMLAELQMPQMQVFLEQTSQAVRQSCCVWPDAFWFGLQGHADSGRVNGRINGRLGDAGAIMVRPGNCEFELVTPVDYAIYGIVIQRNALLCVADQMGCRIDWLRLASAEVLHVTEPAKTACLQTLAYLLSEDDVCSERNPVASLELPQQAVMMAMLSMLDTSEVDRAVSNSFMRRQRIVAQARDYVLAHRDQVITVPELCERLHVSRRTLQYCFEDVLGISPIQYLRIIRLNGARRHLREGLSGSLTVRDVAADWGFWHFSQFSSDYRKLFGQSPSESLRQRTH</sequence>
<proteinExistence type="predicted"/>
<dbReference type="Proteomes" id="UP001595530">
    <property type="component" value="Unassembled WGS sequence"/>
</dbReference>
<evidence type="ECO:0000313" key="5">
    <source>
        <dbReference type="EMBL" id="MFC3108801.1"/>
    </source>
</evidence>
<dbReference type="SMART" id="SM00342">
    <property type="entry name" value="HTH_ARAC"/>
    <property type="match status" value="1"/>
</dbReference>
<organism evidence="5 6">
    <name type="scientific">Undibacterium arcticum</name>
    <dbReference type="NCBI Taxonomy" id="1762892"/>
    <lineage>
        <taxon>Bacteria</taxon>
        <taxon>Pseudomonadati</taxon>
        <taxon>Pseudomonadota</taxon>
        <taxon>Betaproteobacteria</taxon>
        <taxon>Burkholderiales</taxon>
        <taxon>Oxalobacteraceae</taxon>
        <taxon>Undibacterium</taxon>
    </lineage>
</organism>
<gene>
    <name evidence="5" type="ORF">ACFOFO_12650</name>
</gene>
<dbReference type="PANTHER" id="PTHR46796">
    <property type="entry name" value="HTH-TYPE TRANSCRIPTIONAL ACTIVATOR RHAS-RELATED"/>
    <property type="match status" value="1"/>
</dbReference>
<dbReference type="PROSITE" id="PS01124">
    <property type="entry name" value="HTH_ARAC_FAMILY_2"/>
    <property type="match status" value="1"/>
</dbReference>
<dbReference type="EMBL" id="JBHRTP010000038">
    <property type="protein sequence ID" value="MFC3108801.1"/>
    <property type="molecule type" value="Genomic_DNA"/>
</dbReference>
<evidence type="ECO:0000313" key="6">
    <source>
        <dbReference type="Proteomes" id="UP001595530"/>
    </source>
</evidence>
<dbReference type="Pfam" id="PF12833">
    <property type="entry name" value="HTH_18"/>
    <property type="match status" value="1"/>
</dbReference>
<evidence type="ECO:0000259" key="4">
    <source>
        <dbReference type="PROSITE" id="PS01124"/>
    </source>
</evidence>
<evidence type="ECO:0000256" key="3">
    <source>
        <dbReference type="ARBA" id="ARBA00023163"/>
    </source>
</evidence>
<evidence type="ECO:0000256" key="2">
    <source>
        <dbReference type="ARBA" id="ARBA00023125"/>
    </source>
</evidence>
<dbReference type="SUPFAM" id="SSF46689">
    <property type="entry name" value="Homeodomain-like"/>
    <property type="match status" value="2"/>
</dbReference>
<dbReference type="InterPro" id="IPR018060">
    <property type="entry name" value="HTH_AraC"/>
</dbReference>
<accession>A0ABV7F3C8</accession>
<keyword evidence="2" id="KW-0238">DNA-binding</keyword>
<keyword evidence="3" id="KW-0804">Transcription</keyword>
<protein>
    <submittedName>
        <fullName evidence="5">Helix-turn-helix domain-containing protein</fullName>
    </submittedName>
</protein>
<dbReference type="Gene3D" id="1.10.10.60">
    <property type="entry name" value="Homeodomain-like"/>
    <property type="match status" value="1"/>
</dbReference>
<dbReference type="InterPro" id="IPR009057">
    <property type="entry name" value="Homeodomain-like_sf"/>
</dbReference>
<keyword evidence="6" id="KW-1185">Reference proteome</keyword>
<reference evidence="6" key="1">
    <citation type="journal article" date="2019" name="Int. J. Syst. Evol. Microbiol.">
        <title>The Global Catalogue of Microorganisms (GCM) 10K type strain sequencing project: providing services to taxonomists for standard genome sequencing and annotation.</title>
        <authorList>
            <consortium name="The Broad Institute Genomics Platform"/>
            <consortium name="The Broad Institute Genome Sequencing Center for Infectious Disease"/>
            <person name="Wu L."/>
            <person name="Ma J."/>
        </authorList>
    </citation>
    <scope>NUCLEOTIDE SEQUENCE [LARGE SCALE GENOMIC DNA]</scope>
    <source>
        <strain evidence="6">KCTC 42986</strain>
    </source>
</reference>
<keyword evidence="1" id="KW-0805">Transcription regulation</keyword>
<dbReference type="PANTHER" id="PTHR46796:SF12">
    <property type="entry name" value="HTH-TYPE DNA-BINDING TRANSCRIPTIONAL ACTIVATOR EUTR"/>
    <property type="match status" value="1"/>
</dbReference>
<evidence type="ECO:0000256" key="1">
    <source>
        <dbReference type="ARBA" id="ARBA00023015"/>
    </source>
</evidence>
<dbReference type="InterPro" id="IPR050204">
    <property type="entry name" value="AraC_XylS_family_regulators"/>
</dbReference>